<organism evidence="5 6">
    <name type="scientific">Cymbomonas tetramitiformis</name>
    <dbReference type="NCBI Taxonomy" id="36881"/>
    <lineage>
        <taxon>Eukaryota</taxon>
        <taxon>Viridiplantae</taxon>
        <taxon>Chlorophyta</taxon>
        <taxon>Pyramimonadophyceae</taxon>
        <taxon>Pyramimonadales</taxon>
        <taxon>Pyramimonadaceae</taxon>
        <taxon>Cymbomonas</taxon>
    </lineage>
</organism>
<dbReference type="Gene3D" id="2.130.10.10">
    <property type="entry name" value="YVTN repeat-like/Quinoprotein amine dehydrogenase"/>
    <property type="match status" value="3"/>
</dbReference>
<dbReference type="PROSITE" id="PS50082">
    <property type="entry name" value="WD_REPEATS_2"/>
    <property type="match status" value="4"/>
</dbReference>
<evidence type="ECO:0000256" key="3">
    <source>
        <dbReference type="PROSITE-ProRule" id="PRU00221"/>
    </source>
</evidence>
<feature type="non-terminal residue" evidence="5">
    <location>
        <position position="278"/>
    </location>
</feature>
<evidence type="ECO:0000313" key="5">
    <source>
        <dbReference type="EMBL" id="KAK3268314.1"/>
    </source>
</evidence>
<keyword evidence="2" id="KW-0677">Repeat</keyword>
<dbReference type="PANTHER" id="PTHR22847:SF637">
    <property type="entry name" value="WD REPEAT DOMAIN 5B"/>
    <property type="match status" value="1"/>
</dbReference>
<dbReference type="PROSITE" id="PS50294">
    <property type="entry name" value="WD_REPEATS_REGION"/>
    <property type="match status" value="3"/>
</dbReference>
<accession>A0AAE0FYQ1</accession>
<dbReference type="EMBL" id="LGRX02011902">
    <property type="protein sequence ID" value="KAK3268314.1"/>
    <property type="molecule type" value="Genomic_DNA"/>
</dbReference>
<dbReference type="PRINTS" id="PR00320">
    <property type="entry name" value="GPROTEINBRPT"/>
</dbReference>
<feature type="repeat" description="WD" evidence="3">
    <location>
        <begin position="246"/>
        <end position="278"/>
    </location>
</feature>
<dbReference type="SMART" id="SM00320">
    <property type="entry name" value="WD40"/>
    <property type="match status" value="5"/>
</dbReference>
<feature type="repeat" description="WD" evidence="3">
    <location>
        <begin position="208"/>
        <end position="237"/>
    </location>
</feature>
<sequence>MGAGNKLVVLLLPFIVCCSFTRGEDGTPMAPEGSECTSDLADLYEDSDVDDTAGKPEVVPVEHDKNSLHDKRKINYLWNPVDSMAGHAGSVRALAEFKGVLHSGDETGVLGVWSAKIGNGRYYWSRRVGLKGHTGAIRALAANEDTLFSASEDKTIRLWRDDATVAVLLGHRAEVTSLALDRTRGLLYSGSEDKTIRVWNDGHHLDTFFGHTGGILALVYAEGALYSGGWDSTIRVWRDSEHEFTLKGHRGAVTALAYDSANGILYSGADDKSIKLWR</sequence>
<evidence type="ECO:0000256" key="1">
    <source>
        <dbReference type="ARBA" id="ARBA00022574"/>
    </source>
</evidence>
<dbReference type="SUPFAM" id="SSF50978">
    <property type="entry name" value="WD40 repeat-like"/>
    <property type="match status" value="1"/>
</dbReference>
<dbReference type="PANTHER" id="PTHR22847">
    <property type="entry name" value="WD40 REPEAT PROTEIN"/>
    <property type="match status" value="1"/>
</dbReference>
<dbReference type="InterPro" id="IPR001680">
    <property type="entry name" value="WD40_rpt"/>
</dbReference>
<comment type="caution">
    <text evidence="5">The sequence shown here is derived from an EMBL/GenBank/DDBJ whole genome shotgun (WGS) entry which is preliminary data.</text>
</comment>
<dbReference type="InterPro" id="IPR036322">
    <property type="entry name" value="WD40_repeat_dom_sf"/>
</dbReference>
<evidence type="ECO:0000313" key="6">
    <source>
        <dbReference type="Proteomes" id="UP001190700"/>
    </source>
</evidence>
<dbReference type="InterPro" id="IPR015943">
    <property type="entry name" value="WD40/YVTN_repeat-like_dom_sf"/>
</dbReference>
<keyword evidence="6" id="KW-1185">Reference proteome</keyword>
<dbReference type="GO" id="GO:1990234">
    <property type="term" value="C:transferase complex"/>
    <property type="evidence" value="ECO:0007669"/>
    <property type="project" value="UniProtKB-ARBA"/>
</dbReference>
<feature type="repeat" description="WD" evidence="3">
    <location>
        <begin position="168"/>
        <end position="200"/>
    </location>
</feature>
<keyword evidence="4" id="KW-0732">Signal</keyword>
<feature type="chain" id="PRO_5042165968" evidence="4">
    <location>
        <begin position="24"/>
        <end position="278"/>
    </location>
</feature>
<proteinExistence type="predicted"/>
<gene>
    <name evidence="5" type="ORF">CYMTET_23183</name>
</gene>
<feature type="repeat" description="WD" evidence="3">
    <location>
        <begin position="130"/>
        <end position="159"/>
    </location>
</feature>
<dbReference type="Proteomes" id="UP001190700">
    <property type="component" value="Unassembled WGS sequence"/>
</dbReference>
<dbReference type="Pfam" id="PF00400">
    <property type="entry name" value="WD40"/>
    <property type="match status" value="4"/>
</dbReference>
<name>A0AAE0FYQ1_9CHLO</name>
<keyword evidence="1 3" id="KW-0853">WD repeat</keyword>
<dbReference type="InterPro" id="IPR020472">
    <property type="entry name" value="WD40_PAC1"/>
</dbReference>
<reference evidence="5 6" key="1">
    <citation type="journal article" date="2015" name="Genome Biol. Evol.">
        <title>Comparative Genomics of a Bacterivorous Green Alga Reveals Evolutionary Causalities and Consequences of Phago-Mixotrophic Mode of Nutrition.</title>
        <authorList>
            <person name="Burns J.A."/>
            <person name="Paasch A."/>
            <person name="Narechania A."/>
            <person name="Kim E."/>
        </authorList>
    </citation>
    <scope>NUCLEOTIDE SEQUENCE [LARGE SCALE GENOMIC DNA]</scope>
    <source>
        <strain evidence="5 6">PLY_AMNH</strain>
    </source>
</reference>
<evidence type="ECO:0000256" key="4">
    <source>
        <dbReference type="SAM" id="SignalP"/>
    </source>
</evidence>
<dbReference type="AlphaFoldDB" id="A0AAE0FYQ1"/>
<evidence type="ECO:0000256" key="2">
    <source>
        <dbReference type="ARBA" id="ARBA00022737"/>
    </source>
</evidence>
<protein>
    <submittedName>
        <fullName evidence="5">Uncharacterized protein</fullName>
    </submittedName>
</protein>
<feature type="signal peptide" evidence="4">
    <location>
        <begin position="1"/>
        <end position="23"/>
    </location>
</feature>